<name>A0A2S1LCC6_9FLAO</name>
<dbReference type="AlphaFoldDB" id="A0A2S1LCC6"/>
<gene>
    <name evidence="1" type="ORF">FFWV33_07370</name>
</gene>
<keyword evidence="2" id="KW-1185">Reference proteome</keyword>
<organism evidence="1 2">
    <name type="scientific">Flavobacterium faecale</name>
    <dbReference type="NCBI Taxonomy" id="1355330"/>
    <lineage>
        <taxon>Bacteria</taxon>
        <taxon>Pseudomonadati</taxon>
        <taxon>Bacteroidota</taxon>
        <taxon>Flavobacteriia</taxon>
        <taxon>Flavobacteriales</taxon>
        <taxon>Flavobacteriaceae</taxon>
        <taxon>Flavobacterium</taxon>
    </lineage>
</organism>
<accession>A0A2S1LCC6</accession>
<evidence type="ECO:0000313" key="2">
    <source>
        <dbReference type="Proteomes" id="UP000244527"/>
    </source>
</evidence>
<sequence>MEILVAVAIKPPQDWNGKPDPPLDSTEFGGAHPYCFIKKSHYQKIFSDNEKVVFESRRLFFVSIK</sequence>
<dbReference type="KEGG" id="ffa:FFWV33_07370"/>
<dbReference type="EMBL" id="CP020918">
    <property type="protein sequence ID" value="AWG21358.1"/>
    <property type="molecule type" value="Genomic_DNA"/>
</dbReference>
<evidence type="ECO:0000313" key="1">
    <source>
        <dbReference type="EMBL" id="AWG21358.1"/>
    </source>
</evidence>
<dbReference type="Proteomes" id="UP000244527">
    <property type="component" value="Chromosome"/>
</dbReference>
<proteinExistence type="predicted"/>
<reference evidence="1 2" key="1">
    <citation type="submission" date="2017-04" db="EMBL/GenBank/DDBJ databases">
        <title>Compelte genome sequence of WV33.</title>
        <authorList>
            <person name="Lee P.C."/>
        </authorList>
    </citation>
    <scope>NUCLEOTIDE SEQUENCE [LARGE SCALE GENOMIC DNA]</scope>
    <source>
        <strain evidence="1 2">WV33</strain>
    </source>
</reference>
<protein>
    <submittedName>
        <fullName evidence="1">Uncharacterized protein</fullName>
    </submittedName>
</protein>